<feature type="domain" description="Calsyntenin C-terminal" evidence="12">
    <location>
        <begin position="2"/>
        <end position="61"/>
    </location>
</feature>
<dbReference type="GO" id="GO:0050806">
    <property type="term" value="P:positive regulation of synaptic transmission"/>
    <property type="evidence" value="ECO:0007669"/>
    <property type="project" value="TreeGrafter"/>
</dbReference>
<dbReference type="GO" id="GO:0051965">
    <property type="term" value="P:positive regulation of synapse assembly"/>
    <property type="evidence" value="ECO:0007669"/>
    <property type="project" value="TreeGrafter"/>
</dbReference>
<feature type="compositionally biased region" description="Acidic residues" evidence="10">
    <location>
        <begin position="68"/>
        <end position="104"/>
    </location>
</feature>
<proteinExistence type="predicted"/>
<evidence type="ECO:0000256" key="3">
    <source>
        <dbReference type="ARBA" id="ARBA00022729"/>
    </source>
</evidence>
<keyword evidence="2 11" id="KW-0812">Transmembrane</keyword>
<dbReference type="AlphaFoldDB" id="A0A2G9R3T6"/>
<evidence type="ECO:0000259" key="12">
    <source>
        <dbReference type="Pfam" id="PF19699"/>
    </source>
</evidence>
<keyword evidence="5" id="KW-0106">Calcium</keyword>
<feature type="region of interest" description="Disordered" evidence="10">
    <location>
        <begin position="30"/>
        <end position="129"/>
    </location>
</feature>
<dbReference type="EMBL" id="KV950584">
    <property type="protein sequence ID" value="PIO22526.1"/>
    <property type="molecule type" value="Genomic_DNA"/>
</dbReference>
<evidence type="ECO:0000256" key="10">
    <source>
        <dbReference type="SAM" id="MobiDB-lite"/>
    </source>
</evidence>
<feature type="transmembrane region" description="Helical" evidence="11">
    <location>
        <begin position="6"/>
        <end position="24"/>
    </location>
</feature>
<evidence type="ECO:0000256" key="4">
    <source>
        <dbReference type="ARBA" id="ARBA00022737"/>
    </source>
</evidence>
<keyword evidence="9" id="KW-0325">Glycoprotein</keyword>
<evidence type="ECO:0000256" key="9">
    <source>
        <dbReference type="ARBA" id="ARBA00023180"/>
    </source>
</evidence>
<keyword evidence="3" id="KW-0732">Signal</keyword>
<gene>
    <name evidence="13" type="ORF">AB205_0082520</name>
</gene>
<name>A0A2G9R3T6_AQUCT</name>
<evidence type="ECO:0000313" key="14">
    <source>
        <dbReference type="Proteomes" id="UP000228934"/>
    </source>
</evidence>
<dbReference type="Pfam" id="PF19699">
    <property type="entry name" value="CLSTN_C"/>
    <property type="match status" value="1"/>
</dbReference>
<organism evidence="13 14">
    <name type="scientific">Aquarana catesbeiana</name>
    <name type="common">American bullfrog</name>
    <name type="synonym">Rana catesbeiana</name>
    <dbReference type="NCBI Taxonomy" id="8400"/>
    <lineage>
        <taxon>Eukaryota</taxon>
        <taxon>Metazoa</taxon>
        <taxon>Chordata</taxon>
        <taxon>Craniata</taxon>
        <taxon>Vertebrata</taxon>
        <taxon>Euteleostomi</taxon>
        <taxon>Amphibia</taxon>
        <taxon>Batrachia</taxon>
        <taxon>Anura</taxon>
        <taxon>Neobatrachia</taxon>
        <taxon>Ranoidea</taxon>
        <taxon>Ranidae</taxon>
        <taxon>Aquarana</taxon>
    </lineage>
</organism>
<keyword evidence="8 11" id="KW-0472">Membrane</keyword>
<dbReference type="GO" id="GO:0045211">
    <property type="term" value="C:postsynaptic membrane"/>
    <property type="evidence" value="ECO:0007669"/>
    <property type="project" value="TreeGrafter"/>
</dbReference>
<evidence type="ECO:0000313" key="13">
    <source>
        <dbReference type="EMBL" id="PIO22526.1"/>
    </source>
</evidence>
<reference evidence="14" key="1">
    <citation type="journal article" date="2017" name="Nat. Commun.">
        <title>The North American bullfrog draft genome provides insight into hormonal regulation of long noncoding RNA.</title>
        <authorList>
            <person name="Hammond S.A."/>
            <person name="Warren R.L."/>
            <person name="Vandervalk B.P."/>
            <person name="Kucuk E."/>
            <person name="Khan H."/>
            <person name="Gibb E.A."/>
            <person name="Pandoh P."/>
            <person name="Kirk H."/>
            <person name="Zhao Y."/>
            <person name="Jones M."/>
            <person name="Mungall A.J."/>
            <person name="Coope R."/>
            <person name="Pleasance S."/>
            <person name="Moore R.A."/>
            <person name="Holt R.A."/>
            <person name="Round J.M."/>
            <person name="Ohora S."/>
            <person name="Walle B.V."/>
            <person name="Veldhoen N."/>
            <person name="Helbing C.C."/>
            <person name="Birol I."/>
        </authorList>
    </citation>
    <scope>NUCLEOTIDE SEQUENCE [LARGE SCALE GENOMIC DNA]</scope>
</reference>
<keyword evidence="14" id="KW-1185">Reference proteome</keyword>
<dbReference type="PANTHER" id="PTHR14139">
    <property type="entry name" value="CALSYNTENIN"/>
    <property type="match status" value="1"/>
</dbReference>
<protein>
    <recommendedName>
        <fullName evidence="12">Calsyntenin C-terminal domain-containing protein</fullName>
    </recommendedName>
</protein>
<evidence type="ECO:0000256" key="8">
    <source>
        <dbReference type="ARBA" id="ARBA00023136"/>
    </source>
</evidence>
<evidence type="ECO:0000256" key="11">
    <source>
        <dbReference type="SAM" id="Phobius"/>
    </source>
</evidence>
<keyword evidence="4" id="KW-0677">Repeat</keyword>
<dbReference type="GO" id="GO:0009986">
    <property type="term" value="C:cell surface"/>
    <property type="evidence" value="ECO:0007669"/>
    <property type="project" value="TreeGrafter"/>
</dbReference>
<feature type="non-terminal residue" evidence="13">
    <location>
        <position position="1"/>
    </location>
</feature>
<dbReference type="Proteomes" id="UP000228934">
    <property type="component" value="Unassembled WGS sequence"/>
</dbReference>
<accession>A0A2G9R3T6</accession>
<evidence type="ECO:0000256" key="6">
    <source>
        <dbReference type="ARBA" id="ARBA00022889"/>
    </source>
</evidence>
<keyword evidence="7 11" id="KW-1133">Transmembrane helix</keyword>
<feature type="compositionally biased region" description="Basic and acidic residues" evidence="10">
    <location>
        <begin position="31"/>
        <end position="42"/>
    </location>
</feature>
<sequence>ATTIVLVACISILVIIVVLGIFRLRAVHQQDFPEKETTKDTEMDWDDSALTITVNPMEKYETNVAGEGESEEEEELEDEDEDEEEEEESTSGGESEESDEEDVDNQANLKQHSAARRGHLEWNQLTLTY</sequence>
<dbReference type="PANTHER" id="PTHR14139:SF3">
    <property type="entry name" value="CALSYNTENIN-2"/>
    <property type="match status" value="1"/>
</dbReference>
<dbReference type="InterPro" id="IPR045588">
    <property type="entry name" value="CLSTN_C"/>
</dbReference>
<dbReference type="GO" id="GO:0007155">
    <property type="term" value="P:cell adhesion"/>
    <property type="evidence" value="ECO:0007669"/>
    <property type="project" value="UniProtKB-KW"/>
</dbReference>
<evidence type="ECO:0000256" key="1">
    <source>
        <dbReference type="ARBA" id="ARBA00004479"/>
    </source>
</evidence>
<evidence type="ECO:0000256" key="2">
    <source>
        <dbReference type="ARBA" id="ARBA00022692"/>
    </source>
</evidence>
<comment type="subcellular location">
    <subcellularLocation>
        <location evidence="1">Membrane</location>
        <topology evidence="1">Single-pass type I membrane protein</topology>
    </subcellularLocation>
</comment>
<dbReference type="OrthoDB" id="10012272at2759"/>
<evidence type="ECO:0000256" key="5">
    <source>
        <dbReference type="ARBA" id="ARBA00022837"/>
    </source>
</evidence>
<keyword evidence="6" id="KW-0130">Cell adhesion</keyword>
<evidence type="ECO:0000256" key="7">
    <source>
        <dbReference type="ARBA" id="ARBA00022989"/>
    </source>
</evidence>